<comment type="caution">
    <text evidence="3">The sequence shown here is derived from an EMBL/GenBank/DDBJ whole genome shotgun (WGS) entry which is preliminary data.</text>
</comment>
<dbReference type="VEuPathDB" id="FungiDB:RhiirA1_453943"/>
<accession>A0A2N1MXD8</accession>
<dbReference type="VEuPathDB" id="FungiDB:RhiirFUN_019181"/>
<name>A0A2N1MXD8_9GLOM</name>
<protein>
    <recommendedName>
        <fullName evidence="2">DUF8211 domain-containing protein</fullName>
    </recommendedName>
</protein>
<evidence type="ECO:0000313" key="3">
    <source>
        <dbReference type="EMBL" id="PKK66323.1"/>
    </source>
</evidence>
<reference evidence="3 4" key="1">
    <citation type="submission" date="2016-04" db="EMBL/GenBank/DDBJ databases">
        <title>Genome analyses suggest a sexual origin of heterokaryosis in a supposedly ancient asexual fungus.</title>
        <authorList>
            <person name="Ropars J."/>
            <person name="Sedzielewska K."/>
            <person name="Noel J."/>
            <person name="Charron P."/>
            <person name="Farinelli L."/>
            <person name="Marton T."/>
            <person name="Kruger M."/>
            <person name="Pelin A."/>
            <person name="Brachmann A."/>
            <person name="Corradi N."/>
        </authorList>
    </citation>
    <scope>NUCLEOTIDE SEQUENCE [LARGE SCALE GENOMIC DNA]</scope>
    <source>
        <strain evidence="3 4">C2</strain>
    </source>
</reference>
<dbReference type="Pfam" id="PF26638">
    <property type="entry name" value="DUF8211"/>
    <property type="match status" value="1"/>
</dbReference>
<feature type="region of interest" description="Disordered" evidence="1">
    <location>
        <begin position="189"/>
        <end position="211"/>
    </location>
</feature>
<dbReference type="AlphaFoldDB" id="A0A2N1MXD8"/>
<evidence type="ECO:0000259" key="2">
    <source>
        <dbReference type="Pfam" id="PF26638"/>
    </source>
</evidence>
<evidence type="ECO:0000256" key="1">
    <source>
        <dbReference type="SAM" id="MobiDB-lite"/>
    </source>
</evidence>
<proteinExistence type="predicted"/>
<sequence>MSNNRRACINYHKNLELYTKTVDTPTHTPSPKAYHAELLFKSWNECKVKQIYSHRQGISYTVRYQANGHYNVLSMQSKYMYRKRFENLQFNRSNKVNTALKQRDRYWCKSRRIPFLRHDGRFLRLSDKYYRNQRGILSSFSDVYIKPIKNLRYIEQKKAICFKSSVYKFSIPWFIQTSKAWKKRNLAVESGDSSQDTPTSSSSNPITPTISLPAMEKNLPTVGSYGPYNFDIPTDLLPYVPPGHLYVNKKAKKSKIIPPGSPEWIDKIKVIQQEYETYYELLKIAEDQKAKFLGTSSKHLHKRKGLVSDLTKYTDTFDRKFTSLLNRRACCTKQKAIMQANEDFKTFQPDYFEVCDASAPQYEDKGGRLKPCSIKRNTILVSHDSINFLQ</sequence>
<gene>
    <name evidence="3" type="ORF">RhiirC2_36344</name>
</gene>
<dbReference type="VEuPathDB" id="FungiDB:FUN_020206"/>
<dbReference type="InterPro" id="IPR058524">
    <property type="entry name" value="DUF8211"/>
</dbReference>
<evidence type="ECO:0000313" key="4">
    <source>
        <dbReference type="Proteomes" id="UP000233469"/>
    </source>
</evidence>
<feature type="domain" description="DUF8211" evidence="2">
    <location>
        <begin position="35"/>
        <end position="171"/>
    </location>
</feature>
<dbReference type="EMBL" id="LLXL01001108">
    <property type="protein sequence ID" value="PKK66323.1"/>
    <property type="molecule type" value="Genomic_DNA"/>
</dbReference>
<dbReference type="Proteomes" id="UP000233469">
    <property type="component" value="Unassembled WGS sequence"/>
</dbReference>
<reference evidence="3 4" key="2">
    <citation type="submission" date="2017-10" db="EMBL/GenBank/DDBJ databases">
        <title>Extensive intraspecific genome diversity in a model arbuscular mycorrhizal fungus.</title>
        <authorList>
            <person name="Chen E.C.H."/>
            <person name="Morin E."/>
            <person name="Baudet D."/>
            <person name="Noel J."/>
            <person name="Ndikumana S."/>
            <person name="Charron P."/>
            <person name="St-Onge C."/>
            <person name="Giorgi J."/>
            <person name="Grigoriev I.V."/>
            <person name="Roux C."/>
            <person name="Martin F.M."/>
            <person name="Corradi N."/>
        </authorList>
    </citation>
    <scope>NUCLEOTIDE SEQUENCE [LARGE SCALE GENOMIC DNA]</scope>
    <source>
        <strain evidence="3 4">C2</strain>
    </source>
</reference>
<organism evidence="3 4">
    <name type="scientific">Rhizophagus irregularis</name>
    <dbReference type="NCBI Taxonomy" id="588596"/>
    <lineage>
        <taxon>Eukaryota</taxon>
        <taxon>Fungi</taxon>
        <taxon>Fungi incertae sedis</taxon>
        <taxon>Mucoromycota</taxon>
        <taxon>Glomeromycotina</taxon>
        <taxon>Glomeromycetes</taxon>
        <taxon>Glomerales</taxon>
        <taxon>Glomeraceae</taxon>
        <taxon>Rhizophagus</taxon>
    </lineage>
</organism>
<feature type="compositionally biased region" description="Low complexity" evidence="1">
    <location>
        <begin position="190"/>
        <end position="211"/>
    </location>
</feature>